<dbReference type="EMBL" id="LGTE01000001">
    <property type="protein sequence ID" value="KNZ71112.1"/>
    <property type="molecule type" value="Genomic_DNA"/>
</dbReference>
<dbReference type="GO" id="GO:0042597">
    <property type="term" value="C:periplasmic space"/>
    <property type="evidence" value="ECO:0007669"/>
    <property type="project" value="UniProtKB-ARBA"/>
</dbReference>
<dbReference type="InterPro" id="IPR023765">
    <property type="entry name" value="SBP_5_CS"/>
</dbReference>
<dbReference type="InterPro" id="IPR039424">
    <property type="entry name" value="SBP_5"/>
</dbReference>
<evidence type="ECO:0000259" key="5">
    <source>
        <dbReference type="Pfam" id="PF00496"/>
    </source>
</evidence>
<dbReference type="CDD" id="cd08518">
    <property type="entry name" value="PBP2_NikA_DppA_OppA_like_19"/>
    <property type="match status" value="1"/>
</dbReference>
<dbReference type="SUPFAM" id="SSF53850">
    <property type="entry name" value="Periplasmic binding protein-like II"/>
    <property type="match status" value="1"/>
</dbReference>
<dbReference type="PROSITE" id="PS51257">
    <property type="entry name" value="PROKAR_LIPOPROTEIN"/>
    <property type="match status" value="1"/>
</dbReference>
<dbReference type="FunFam" id="3.90.76.10:FF:000004">
    <property type="entry name" value="Peptide ABC transporter substrate-binding protein"/>
    <property type="match status" value="1"/>
</dbReference>
<organism evidence="6 7">
    <name type="scientific">Thermincola ferriacetica</name>
    <dbReference type="NCBI Taxonomy" id="281456"/>
    <lineage>
        <taxon>Bacteria</taxon>
        <taxon>Bacillati</taxon>
        <taxon>Bacillota</taxon>
        <taxon>Clostridia</taxon>
        <taxon>Eubacteriales</taxon>
        <taxon>Thermincolaceae</taxon>
        <taxon>Thermincola</taxon>
    </lineage>
</organism>
<proteinExistence type="inferred from homology"/>
<evidence type="ECO:0000313" key="6">
    <source>
        <dbReference type="EMBL" id="KNZ71112.1"/>
    </source>
</evidence>
<dbReference type="Gene3D" id="3.10.105.10">
    <property type="entry name" value="Dipeptide-binding Protein, Domain 3"/>
    <property type="match status" value="1"/>
</dbReference>
<keyword evidence="3" id="KW-0813">Transport</keyword>
<dbReference type="PIRSF" id="PIRSF002741">
    <property type="entry name" value="MppA"/>
    <property type="match status" value="1"/>
</dbReference>
<evidence type="ECO:0000256" key="2">
    <source>
        <dbReference type="ARBA" id="ARBA00005695"/>
    </source>
</evidence>
<evidence type="ECO:0000313" key="7">
    <source>
        <dbReference type="Proteomes" id="UP000037175"/>
    </source>
</evidence>
<reference evidence="7" key="1">
    <citation type="submission" date="2015-07" db="EMBL/GenBank/DDBJ databases">
        <title>Complete Genome of Thermincola ferriacetica strain Z-0001T.</title>
        <authorList>
            <person name="Lusk B."/>
            <person name="Badalamenti J.P."/>
            <person name="Parameswaran P."/>
            <person name="Bond D.R."/>
            <person name="Torres C.I."/>
        </authorList>
    </citation>
    <scope>NUCLEOTIDE SEQUENCE [LARGE SCALE GENOMIC DNA]</scope>
    <source>
        <strain evidence="7">Z-0001</strain>
    </source>
</reference>
<dbReference type="PATRIC" id="fig|281456.6.peg.193"/>
<evidence type="ECO:0000256" key="3">
    <source>
        <dbReference type="ARBA" id="ARBA00022448"/>
    </source>
</evidence>
<dbReference type="GO" id="GO:0015833">
    <property type="term" value="P:peptide transport"/>
    <property type="evidence" value="ECO:0007669"/>
    <property type="project" value="TreeGrafter"/>
</dbReference>
<dbReference type="RefSeq" id="WP_013120112.1">
    <property type="nucleotide sequence ID" value="NZ_LGTE01000001.1"/>
</dbReference>
<feature type="domain" description="Solute-binding protein family 5" evidence="5">
    <location>
        <begin position="79"/>
        <end position="435"/>
    </location>
</feature>
<dbReference type="Gene3D" id="3.40.190.10">
    <property type="entry name" value="Periplasmic binding protein-like II"/>
    <property type="match status" value="1"/>
</dbReference>
<comment type="similarity">
    <text evidence="2">Belongs to the bacterial solute-binding protein 5 family.</text>
</comment>
<comment type="caution">
    <text evidence="6">The sequence shown here is derived from an EMBL/GenBank/DDBJ whole genome shotgun (WGS) entry which is preliminary data.</text>
</comment>
<dbReference type="AlphaFoldDB" id="A0A0L6W6A3"/>
<protein>
    <submittedName>
        <fullName evidence="6">Family 5 extracellular solute-binding protein</fullName>
    </submittedName>
</protein>
<dbReference type="Pfam" id="PF00496">
    <property type="entry name" value="SBP_bac_5"/>
    <property type="match status" value="1"/>
</dbReference>
<evidence type="ECO:0000256" key="4">
    <source>
        <dbReference type="ARBA" id="ARBA00022729"/>
    </source>
</evidence>
<dbReference type="Proteomes" id="UP000037175">
    <property type="component" value="Unassembled WGS sequence"/>
</dbReference>
<evidence type="ECO:0000256" key="1">
    <source>
        <dbReference type="ARBA" id="ARBA00004193"/>
    </source>
</evidence>
<dbReference type="GO" id="GO:0043190">
    <property type="term" value="C:ATP-binding cassette (ABC) transporter complex"/>
    <property type="evidence" value="ECO:0007669"/>
    <property type="project" value="InterPro"/>
</dbReference>
<dbReference type="InterPro" id="IPR030678">
    <property type="entry name" value="Peptide/Ni-bd"/>
</dbReference>
<comment type="subcellular location">
    <subcellularLocation>
        <location evidence="1">Cell membrane</location>
        <topology evidence="1">Lipid-anchor</topology>
    </subcellularLocation>
</comment>
<dbReference type="GO" id="GO:1904680">
    <property type="term" value="F:peptide transmembrane transporter activity"/>
    <property type="evidence" value="ECO:0007669"/>
    <property type="project" value="TreeGrafter"/>
</dbReference>
<dbReference type="PANTHER" id="PTHR30290">
    <property type="entry name" value="PERIPLASMIC BINDING COMPONENT OF ABC TRANSPORTER"/>
    <property type="match status" value="1"/>
</dbReference>
<accession>A0A0L6W6A3</accession>
<dbReference type="PANTHER" id="PTHR30290:SF9">
    <property type="entry name" value="OLIGOPEPTIDE-BINDING PROTEIN APPA"/>
    <property type="match status" value="1"/>
</dbReference>
<gene>
    <name evidence="6" type="ORF">Tfer_0188</name>
</gene>
<keyword evidence="4" id="KW-0732">Signal</keyword>
<sequence length="528" mass="59479" precursor="true">MKIMKRSLSLILVFVVLVVIAAGCGSQGGKEASKTSVSGKTLIYGAESEFEKINPVLDDSPVDTMIFSGLTKFDENNRPVPDLATSWDISSDNLTYTFHLRKDVKWHDGQPFTANDVKFTIDSILNPKNNSLIKEQFEEIKSVDVIDNYTVKISLKKPFPPILDNLTRGIVPIHILSGKDLNSVDFNSGPIGTGPFKFAEWKKGESFTLQANTGYYGGKPKLDKIVIKFIPDMNVRAIQLETGEIDVALLEPQQLARVEKSEKNKVYLIPTADYRAMMYNFRKPLWQDVKVRQAINYAVNRDNILQGVLLGHGKVAYGPLQLNWANNENVEKYGYNPEKAKALLAEAGWKPGPDGILTKNGQKFSFRLTTFNNDPIRVAIVNALSTELKKIGVEAIPDPRARGTFKWPEVDAFLLGWGSPFDPDDHTYKLFHSSQIENGWNLGAYRDAEIDRLLEEARTTLDENKRKELYGKFQKRLAENPPYNFLVYLDAVWVVNKNVTGIKPKTLGHHGAGFLWNIQEWDKNNGQL</sequence>
<name>A0A0L6W6A3_9FIRM</name>
<dbReference type="PROSITE" id="PS01040">
    <property type="entry name" value="SBP_BACTERIAL_5"/>
    <property type="match status" value="1"/>
</dbReference>
<dbReference type="Gene3D" id="3.90.76.10">
    <property type="entry name" value="Dipeptide-binding Protein, Domain 1"/>
    <property type="match status" value="1"/>
</dbReference>
<keyword evidence="7" id="KW-1185">Reference proteome</keyword>
<dbReference type="InterPro" id="IPR000914">
    <property type="entry name" value="SBP_5_dom"/>
</dbReference>